<proteinExistence type="predicted"/>
<evidence type="ECO:0000313" key="2">
    <source>
        <dbReference type="EMBL" id="PUF77769.1"/>
    </source>
</evidence>
<organism evidence="2 3">
    <name type="scientific">Salmonella enterica I</name>
    <dbReference type="NCBI Taxonomy" id="59201"/>
    <lineage>
        <taxon>Bacteria</taxon>
        <taxon>Pseudomonadati</taxon>
        <taxon>Pseudomonadota</taxon>
        <taxon>Gammaproteobacteria</taxon>
        <taxon>Enterobacterales</taxon>
        <taxon>Enterobacteriaceae</taxon>
        <taxon>Salmonella</taxon>
    </lineage>
</organism>
<dbReference type="AlphaFoldDB" id="A0A315FUX1"/>
<evidence type="ECO:0000313" key="3">
    <source>
        <dbReference type="Proteomes" id="UP000250700"/>
    </source>
</evidence>
<protein>
    <submittedName>
        <fullName evidence="2">Uncharacterized protein</fullName>
    </submittedName>
</protein>
<dbReference type="EMBL" id="QARU01000017">
    <property type="protein sequence ID" value="PUF77769.1"/>
    <property type="molecule type" value="Genomic_DNA"/>
</dbReference>
<sequence>MCKNSAFLASTVSQVSLALKTDPLRQLASLDGIAEASDKISVRLRKGKRVTPAQVRSLCAQLWSVRMRGVQEYGRDSEIMNALEKQAELLERVCNALKERWVYREWISSKASSILSGILIIPVFLALPVVVSMGCPGLLCVTLAGGYLGCLAACSLWAKDPVGLFWTVYSFIPLYVLRNM</sequence>
<accession>A0A315FUX1</accession>
<dbReference type="Proteomes" id="UP000250700">
    <property type="component" value="Unassembled WGS sequence"/>
</dbReference>
<evidence type="ECO:0000256" key="1">
    <source>
        <dbReference type="SAM" id="Phobius"/>
    </source>
</evidence>
<keyword evidence="1" id="KW-0812">Transmembrane</keyword>
<reference evidence="2 3" key="1">
    <citation type="submission" date="2018-04" db="EMBL/GenBank/DDBJ databases">
        <title>Whole genome sequencing of Salmonella enterica.</title>
        <authorList>
            <person name="Bell R."/>
        </authorList>
    </citation>
    <scope>NUCLEOTIDE SEQUENCE [LARGE SCALE GENOMIC DNA]</scope>
    <source>
        <strain evidence="2 3">CFSAN058603</strain>
    </source>
</reference>
<comment type="caution">
    <text evidence="2">The sequence shown here is derived from an EMBL/GenBank/DDBJ whole genome shotgun (WGS) entry which is preliminary data.</text>
</comment>
<dbReference type="RefSeq" id="WP_079953267.1">
    <property type="nucleotide sequence ID" value="NZ_QAQA01000018.1"/>
</dbReference>
<gene>
    <name evidence="2" type="ORF">DAX91_22480</name>
</gene>
<feature type="transmembrane region" description="Helical" evidence="1">
    <location>
        <begin position="111"/>
        <end position="131"/>
    </location>
</feature>
<keyword evidence="1" id="KW-0472">Membrane</keyword>
<keyword evidence="1" id="KW-1133">Transmembrane helix</keyword>
<name>A0A315FUX1_SALET</name>